<dbReference type="Gene3D" id="3.30.70.330">
    <property type="match status" value="2"/>
</dbReference>
<keyword evidence="2" id="KW-1185">Reference proteome</keyword>
<dbReference type="InterPro" id="IPR012677">
    <property type="entry name" value="Nucleotide-bd_a/b_plait_sf"/>
</dbReference>
<reference evidence="1" key="1">
    <citation type="submission" date="2022-11" db="EMBL/GenBank/DDBJ databases">
        <title>Centuries of genome instability and evolution in soft-shell clam transmissible cancer (bioRxiv).</title>
        <authorList>
            <person name="Hart S.F.M."/>
            <person name="Yonemitsu M.A."/>
            <person name="Giersch R.M."/>
            <person name="Beal B.F."/>
            <person name="Arriagada G."/>
            <person name="Davis B.W."/>
            <person name="Ostrander E.A."/>
            <person name="Goff S.P."/>
            <person name="Metzger M.J."/>
        </authorList>
    </citation>
    <scope>NUCLEOTIDE SEQUENCE</scope>
    <source>
        <strain evidence="1">MELC-2E11</strain>
        <tissue evidence="1">Siphon/mantle</tissue>
    </source>
</reference>
<gene>
    <name evidence="1" type="ORF">MAR_015739</name>
</gene>
<protein>
    <recommendedName>
        <fullName evidence="3">RRM domain-containing protein</fullName>
    </recommendedName>
</protein>
<dbReference type="InterPro" id="IPR035979">
    <property type="entry name" value="RBD_domain_sf"/>
</dbReference>
<proteinExistence type="predicted"/>
<evidence type="ECO:0008006" key="3">
    <source>
        <dbReference type="Google" id="ProtNLM"/>
    </source>
</evidence>
<sequence>MSDRLKHRNKMAWAGRPTSCLDDEVPRRRVILKSDFEIAIISQSTDESSTSHFVDRKHSAIFLKGIPENVHEEYIEMFFENAVNFTGAKVRSVCKDRVERTAIVTLKDKQAVNVILEKECNIMKRAKVLIESCNTERKTLGVTQTVRNTELPRVVLKDLPDDVDQEDIEMVLYSTKRVGNIEVVDIDYNEKDSLAITLKFFFENRRRFGDTKPLDIEFNDVDHSAILTYDTESSALFVVNRSPMKMHGSELLLRRLPIDEIMGSDVVIADNGIGKEQTQLLVEDIPEDVDKEFVEMFFESRRFKSCEVIAVDFDEKDRNAVVRFAKPEVITLFLSASMSTVNTA</sequence>
<evidence type="ECO:0000313" key="1">
    <source>
        <dbReference type="EMBL" id="WAR21765.1"/>
    </source>
</evidence>
<accession>A0ABY7FI46</accession>
<dbReference type="Pfam" id="PF23085">
    <property type="entry name" value="RRM_PARP14_3"/>
    <property type="match status" value="2"/>
</dbReference>
<name>A0ABY7FI46_MYAAR</name>
<dbReference type="Proteomes" id="UP001164746">
    <property type="component" value="Chromosome 12"/>
</dbReference>
<organism evidence="1 2">
    <name type="scientific">Mya arenaria</name>
    <name type="common">Soft-shell clam</name>
    <dbReference type="NCBI Taxonomy" id="6604"/>
    <lineage>
        <taxon>Eukaryota</taxon>
        <taxon>Metazoa</taxon>
        <taxon>Spiralia</taxon>
        <taxon>Lophotrochozoa</taxon>
        <taxon>Mollusca</taxon>
        <taxon>Bivalvia</taxon>
        <taxon>Autobranchia</taxon>
        <taxon>Heteroconchia</taxon>
        <taxon>Euheterodonta</taxon>
        <taxon>Imparidentia</taxon>
        <taxon>Neoheterodontei</taxon>
        <taxon>Myida</taxon>
        <taxon>Myoidea</taxon>
        <taxon>Myidae</taxon>
        <taxon>Mya</taxon>
    </lineage>
</organism>
<dbReference type="EMBL" id="CP111023">
    <property type="protein sequence ID" value="WAR21765.1"/>
    <property type="molecule type" value="Genomic_DNA"/>
</dbReference>
<dbReference type="SUPFAM" id="SSF54928">
    <property type="entry name" value="RNA-binding domain, RBD"/>
    <property type="match status" value="1"/>
</dbReference>
<evidence type="ECO:0000313" key="2">
    <source>
        <dbReference type="Proteomes" id="UP001164746"/>
    </source>
</evidence>